<dbReference type="InterPro" id="IPR016197">
    <property type="entry name" value="Chromo-like_dom_sf"/>
</dbReference>
<evidence type="ECO:0000256" key="1">
    <source>
        <dbReference type="SAM" id="MobiDB-lite"/>
    </source>
</evidence>
<keyword evidence="3" id="KW-1185">Reference proteome</keyword>
<accession>A0A8H6YTG2</accession>
<sequence>MNPSDELEHLEDQVALLEQINSRSLEDAAATIQPLLDGLRAEIAAQTPIEPADVLPLNGSSQPALLYGMPHSGVEPKEPTAGQFIWEESEYASLTEQLPPTQHPPPCPPAPEGYSYPVAQPFTLEPNRAYRRGLVYCNNFRVLDKQLIRRRLLCTINPPDIDPTFDAEGNFIEKPLPGMIRMQLGVPYVQRVDGNPNHTVTVAVVHTSKSLAVFGQGISKRVGELERRLYVLAFGSNPRCSETETVVGLYKLGLKRNDRSAKPKPGSMDGSFSLASTVKKGQGQGCFQPAVQTATPLAQKLISEALNIIHELQQLILPCCLSKFEWEMYKWWAKDNNVFVFGGLGPGATGLQMNHSSGMGGLDTAIGSLQGKWHADISDAPPLWTLGILMLKLPPGSDPGPFMFARCGLYIRETGVLIIYLLFRGNDLHSGFHPSYIEDKRKAWISKEAIEAVYNLADPQDRCFFVPYPTQVAYSRAAELAVSPPLTFGNLGAPVQHKLHAKTFSQDGHTVLGSYRDRCTRMSREIVWGAINALLFAGLELTMDVDELFRSIEYLDENGERQTVEPPEHHDLKRDAAYITEMRQYLAWHFALSEKYLIRITKDGYQTVQACLRLHRQAQEQSFPLVERRSVPSASVILSDTAPEHFIVDVIMWHVRVEDKDEVMVVPEAKTDWLYHPNNRATIAGFIRRNIPLNSAPLWKLYEQLLLVADTPAVVPPAIPELSDLVEVQMDDGAPRIPSSPLSEPLFFLDPDSPVDFELGDLPDSPVQTPFTGLLDPLIIDDDGRQSDMEDVVWQKHEDRPPPPRLEDDSTTTVAADLTAVGNDWEQPRSLSEDSFTATADSTHTQLENGAIQIDSTHKVPPAPSEDCSAATVAVGLAKVSATSQVNGGHEPLPLQLNEGLTAESANAIPPDPAALASSSLDDYEIEAIIDYGFDKDKRQVWCVTWKGYPSTELAWLRSEEFCNAKDIFSEYNACNAIVVRDVASLEAEDPDAASPGSVEDPNSGCESNAEPESDFESNPSPKRKRRHKRSIQQPAPAPPEPVPLEPFPREDSFKPCMDLMSTSVLRAELKALQDMLAAANPSHTFKLFNPSTLLTQLSEMNDTNNVLASYLQFDDAVSDFSASVRLAQLQQVVGLVEPLCTALWQTDVLKRAAQWELCRTLLIVYSWLTQTAPALASALILVHQRGGTALSEQFPFFARLTNHVVLYVEEAQRTNLAATLAKGEKNGTKKPPRKKRKTSQGEDRLGDVPTVQSDTAITPILPSGSPIANDTMNTGVLEVESDTSSSAQPIWHPTKLSELPADLYGLREASPKAKSMPMPSVSKRIFAGEKFVVQEAERVLLEVLCRELAVRPMAPVDAYWNSSRRRRAEDLKPVHARLISRGAVIKSLVEACGSEGILTSNALSRVLASPTALFPPNLSSDQRFMNAVIEDEYGTMKDLRAWLEKRTDEHPELSEAAEELGTFVHHRTLEMQQRHLITSEQFLNPHILLPEQQPLVSTQQGQRGAKLKNIPVIDITPSQLIPNLDSYRPLFFAKPALILREALNKQNGLKPANESLGWILNGLHPNTGRKSRPNLDHANPARAASVNLRLLREYIPGHRATTPIGISNLLTWMLTGQGFSTESFLKAKGFFFESAEDCIAAFQEARENNESIVATYRSKHPRAQLHTMKNLPGYLVLDDPNVWGQAANELSLTPTIRFTNGLTISIPTKITRQFRLELQIGWKKWLGPLAGEGSRGLQWSTALMARGC</sequence>
<protein>
    <recommendedName>
        <fullName evidence="4">Chromo domain-containing protein</fullName>
    </recommendedName>
</protein>
<feature type="region of interest" description="Disordered" evidence="1">
    <location>
        <begin position="1219"/>
        <end position="1250"/>
    </location>
</feature>
<dbReference type="EMBL" id="JACAZI010000003">
    <property type="protein sequence ID" value="KAF7364567.1"/>
    <property type="molecule type" value="Genomic_DNA"/>
</dbReference>
<dbReference type="Gene3D" id="2.40.50.40">
    <property type="match status" value="1"/>
</dbReference>
<evidence type="ECO:0000313" key="3">
    <source>
        <dbReference type="Proteomes" id="UP000620124"/>
    </source>
</evidence>
<feature type="compositionally biased region" description="Basic residues" evidence="1">
    <location>
        <begin position="1229"/>
        <end position="1239"/>
    </location>
</feature>
<reference evidence="2" key="1">
    <citation type="submission" date="2020-05" db="EMBL/GenBank/DDBJ databases">
        <title>Mycena genomes resolve the evolution of fungal bioluminescence.</title>
        <authorList>
            <person name="Tsai I.J."/>
        </authorList>
    </citation>
    <scope>NUCLEOTIDE SEQUENCE</scope>
    <source>
        <strain evidence="2">CCC161011</strain>
    </source>
</reference>
<comment type="caution">
    <text evidence="2">The sequence shown here is derived from an EMBL/GenBank/DDBJ whole genome shotgun (WGS) entry which is preliminary data.</text>
</comment>
<dbReference type="SUPFAM" id="SSF54160">
    <property type="entry name" value="Chromo domain-like"/>
    <property type="match status" value="1"/>
</dbReference>
<feature type="compositionally biased region" description="Pro residues" evidence="1">
    <location>
        <begin position="1036"/>
        <end position="1047"/>
    </location>
</feature>
<feature type="compositionally biased region" description="Basic residues" evidence="1">
    <location>
        <begin position="1022"/>
        <end position="1031"/>
    </location>
</feature>
<evidence type="ECO:0008006" key="4">
    <source>
        <dbReference type="Google" id="ProtNLM"/>
    </source>
</evidence>
<organism evidence="2 3">
    <name type="scientific">Mycena venus</name>
    <dbReference type="NCBI Taxonomy" id="2733690"/>
    <lineage>
        <taxon>Eukaryota</taxon>
        <taxon>Fungi</taxon>
        <taxon>Dikarya</taxon>
        <taxon>Basidiomycota</taxon>
        <taxon>Agaricomycotina</taxon>
        <taxon>Agaricomycetes</taxon>
        <taxon>Agaricomycetidae</taxon>
        <taxon>Agaricales</taxon>
        <taxon>Marasmiineae</taxon>
        <taxon>Mycenaceae</taxon>
        <taxon>Mycena</taxon>
    </lineage>
</organism>
<evidence type="ECO:0000313" key="2">
    <source>
        <dbReference type="EMBL" id="KAF7364567.1"/>
    </source>
</evidence>
<dbReference type="Proteomes" id="UP000620124">
    <property type="component" value="Unassembled WGS sequence"/>
</dbReference>
<gene>
    <name evidence="2" type="ORF">MVEN_00325700</name>
</gene>
<name>A0A8H6YTG2_9AGAR</name>
<feature type="region of interest" description="Disordered" evidence="1">
    <location>
        <begin position="989"/>
        <end position="1050"/>
    </location>
</feature>
<dbReference type="OrthoDB" id="3032681at2759"/>
<proteinExistence type="predicted"/>